<dbReference type="InterPro" id="IPR036388">
    <property type="entry name" value="WH-like_DNA-bd_sf"/>
</dbReference>
<dbReference type="AlphaFoldDB" id="A0A402AQE7"/>
<dbReference type="Gene3D" id="1.10.10.10">
    <property type="entry name" value="Winged helix-like DNA-binding domain superfamily/Winged helix DNA-binding domain"/>
    <property type="match status" value="1"/>
</dbReference>
<gene>
    <name evidence="1" type="ORF">KDK_50740</name>
</gene>
<evidence type="ECO:0000313" key="2">
    <source>
        <dbReference type="Proteomes" id="UP000287188"/>
    </source>
</evidence>
<comment type="caution">
    <text evidence="1">The sequence shown here is derived from an EMBL/GenBank/DDBJ whole genome shotgun (WGS) entry which is preliminary data.</text>
</comment>
<sequence length="169" mass="19195">MLCSIVDDDLLVLAVAEMFYHQTSITEWGMAFVRWIMFVKESIQPEVCCTIADVAAHFCLSERQIRRHLLTMKSSGLLEITDCIDMAGRRTGYCYYDCTPFLRRIAALAQEHAQLRLDEQFAIDPSSIEPSMVAEPYDELQFSDGFVSYVSMPDGTYVSMPDGTYVSML</sequence>
<dbReference type="OrthoDB" id="9842810at2"/>
<name>A0A402AQE7_9CHLR</name>
<evidence type="ECO:0000313" key="1">
    <source>
        <dbReference type="EMBL" id="GCE21274.1"/>
    </source>
</evidence>
<accession>A0A402AQE7</accession>
<dbReference type="EMBL" id="BIFS01000001">
    <property type="protein sequence ID" value="GCE21274.1"/>
    <property type="molecule type" value="Genomic_DNA"/>
</dbReference>
<keyword evidence="2" id="KW-1185">Reference proteome</keyword>
<protein>
    <submittedName>
        <fullName evidence="1">Uncharacterized protein</fullName>
    </submittedName>
</protein>
<proteinExistence type="predicted"/>
<dbReference type="Proteomes" id="UP000287188">
    <property type="component" value="Unassembled WGS sequence"/>
</dbReference>
<reference evidence="2" key="1">
    <citation type="submission" date="2018-12" db="EMBL/GenBank/DDBJ databases">
        <title>Tengunoibacter tsumagoiensis gen. nov., sp. nov., Dictyobacter kobayashii sp. nov., D. alpinus sp. nov., and D. joshuensis sp. nov. and description of Dictyobacteraceae fam. nov. within the order Ktedonobacterales isolated from Tengu-no-mugimeshi.</title>
        <authorList>
            <person name="Wang C.M."/>
            <person name="Zheng Y."/>
            <person name="Sakai Y."/>
            <person name="Toyoda A."/>
            <person name="Minakuchi Y."/>
            <person name="Abe K."/>
            <person name="Yokota A."/>
            <person name="Yabe S."/>
        </authorList>
    </citation>
    <scope>NUCLEOTIDE SEQUENCE [LARGE SCALE GENOMIC DNA]</scope>
    <source>
        <strain evidence="2">Uno11</strain>
    </source>
</reference>
<organism evidence="1 2">
    <name type="scientific">Dictyobacter kobayashii</name>
    <dbReference type="NCBI Taxonomy" id="2014872"/>
    <lineage>
        <taxon>Bacteria</taxon>
        <taxon>Bacillati</taxon>
        <taxon>Chloroflexota</taxon>
        <taxon>Ktedonobacteria</taxon>
        <taxon>Ktedonobacterales</taxon>
        <taxon>Dictyobacteraceae</taxon>
        <taxon>Dictyobacter</taxon>
    </lineage>
</organism>